<dbReference type="OrthoDB" id="9808944at2"/>
<reference evidence="1 2" key="1">
    <citation type="submission" date="2018-05" db="EMBL/GenBank/DDBJ databases">
        <title>Genomic Encyclopedia of Type Strains, Phase IV (KMG-IV): sequencing the most valuable type-strain genomes for metagenomic binning, comparative biology and taxonomic classification.</title>
        <authorList>
            <person name="Goeker M."/>
        </authorList>
    </citation>
    <scope>NUCLEOTIDE SEQUENCE [LARGE SCALE GENOMIC DNA]</scope>
    <source>
        <strain evidence="1 2">DSM 16097</strain>
    </source>
</reference>
<dbReference type="RefSeq" id="WP_109668839.1">
    <property type="nucleotide sequence ID" value="NZ_QGGW01000006.1"/>
</dbReference>
<evidence type="ECO:0000313" key="2">
    <source>
        <dbReference type="Proteomes" id="UP000245708"/>
    </source>
</evidence>
<dbReference type="Pfam" id="PF07309">
    <property type="entry name" value="FlaF"/>
    <property type="match status" value="1"/>
</dbReference>
<protein>
    <submittedName>
        <fullName evidence="1">Flagellar protein FlaF</fullName>
    </submittedName>
</protein>
<name>A0A316GFR1_9RHOB</name>
<dbReference type="GO" id="GO:0044781">
    <property type="term" value="P:bacterial-type flagellum organization"/>
    <property type="evidence" value="ECO:0007669"/>
    <property type="project" value="InterPro"/>
</dbReference>
<dbReference type="Proteomes" id="UP000245708">
    <property type="component" value="Unassembled WGS sequence"/>
</dbReference>
<evidence type="ECO:0000313" key="1">
    <source>
        <dbReference type="EMBL" id="PWK59790.1"/>
    </source>
</evidence>
<dbReference type="NCBIfam" id="NF009435">
    <property type="entry name" value="PRK12794.1"/>
    <property type="match status" value="1"/>
</dbReference>
<sequence length="124" mass="12888">MTATLLAQTAYGAAAAPVRTARGSELAAFEAITARLARATEPSAPMVLRAAALHDNRRLWTALATDLAGADNALPQGLRAQLFYLAEFSLVQSRAALRDVAALQGLIDVNRAVMRGLAGEAGTA</sequence>
<keyword evidence="2" id="KW-1185">Reference proteome</keyword>
<proteinExistence type="predicted"/>
<keyword evidence="1" id="KW-0282">Flagellum</keyword>
<gene>
    <name evidence="1" type="ORF">C7455_10676</name>
</gene>
<accession>A0A316GFR1</accession>
<dbReference type="EMBL" id="QGGW01000006">
    <property type="protein sequence ID" value="PWK59790.1"/>
    <property type="molecule type" value="Genomic_DNA"/>
</dbReference>
<keyword evidence="1" id="KW-0966">Cell projection</keyword>
<dbReference type="AlphaFoldDB" id="A0A316GFR1"/>
<organism evidence="1 2">
    <name type="scientific">Roseicyclus mahoneyensis</name>
    <dbReference type="NCBI Taxonomy" id="164332"/>
    <lineage>
        <taxon>Bacteria</taxon>
        <taxon>Pseudomonadati</taxon>
        <taxon>Pseudomonadota</taxon>
        <taxon>Alphaproteobacteria</taxon>
        <taxon>Rhodobacterales</taxon>
        <taxon>Roseobacteraceae</taxon>
        <taxon>Roseicyclus</taxon>
    </lineage>
</organism>
<dbReference type="InterPro" id="IPR010845">
    <property type="entry name" value="FlaF"/>
</dbReference>
<keyword evidence="1" id="KW-0969">Cilium</keyword>
<comment type="caution">
    <text evidence="1">The sequence shown here is derived from an EMBL/GenBank/DDBJ whole genome shotgun (WGS) entry which is preliminary data.</text>
</comment>